<keyword evidence="2" id="KW-1185">Reference proteome</keyword>
<reference evidence="1 2" key="1">
    <citation type="submission" date="2016-10" db="EMBL/GenBank/DDBJ databases">
        <authorList>
            <person name="de Groot N.N."/>
        </authorList>
    </citation>
    <scope>NUCLEOTIDE SEQUENCE [LARGE SCALE GENOMIC DNA]</scope>
    <source>
        <strain evidence="1 2">DSM 26130</strain>
    </source>
</reference>
<name>A0A1I2GQR8_9BACT</name>
<protein>
    <submittedName>
        <fullName evidence="1">Uncharacterized protein</fullName>
    </submittedName>
</protein>
<accession>A0A1I2GQR8</accession>
<dbReference type="AlphaFoldDB" id="A0A1I2GQR8"/>
<sequence>MVTVIAVSGSCLAQTANYDVTIIADGKALDLSQGIPASTKTIELTGQRTQKDLQQDSQLKPDVLIQKATLTLARDTKKICAINWPGKASIANLFKEAKVGDRLMIQFEDVELQTKQGQTQKIDDSKLVQLTIKE</sequence>
<dbReference type="EMBL" id="FOLQ01000035">
    <property type="protein sequence ID" value="SFF20294.1"/>
    <property type="molecule type" value="Genomic_DNA"/>
</dbReference>
<evidence type="ECO:0000313" key="1">
    <source>
        <dbReference type="EMBL" id="SFF20294.1"/>
    </source>
</evidence>
<evidence type="ECO:0000313" key="2">
    <source>
        <dbReference type="Proteomes" id="UP000198598"/>
    </source>
</evidence>
<gene>
    <name evidence="1" type="ORF">SAMN05216167_1355</name>
</gene>
<proteinExistence type="predicted"/>
<dbReference type="Proteomes" id="UP000198598">
    <property type="component" value="Unassembled WGS sequence"/>
</dbReference>
<organism evidence="1 2">
    <name type="scientific">Spirosoma endophyticum</name>
    <dbReference type="NCBI Taxonomy" id="662367"/>
    <lineage>
        <taxon>Bacteria</taxon>
        <taxon>Pseudomonadati</taxon>
        <taxon>Bacteroidota</taxon>
        <taxon>Cytophagia</taxon>
        <taxon>Cytophagales</taxon>
        <taxon>Cytophagaceae</taxon>
        <taxon>Spirosoma</taxon>
    </lineage>
</organism>